<sequence>MEVFPPNLRNLWNKLELRVLVLASLTWQIFLIIFGSRRKYIRTSVIRFFVWLTYLSADWLATVSLGTLASSQDSDRNQVLKALWAPFLLLHLGGPDTITAYSLEDNSLWLRHFLELIVQVSVAFYVFVRSWSNNAVTFISIPVFISGLIKYSERTWVLRSASLDTFEESLLSASTTLQASNLKHVERGDEVACVHRAYSLFPLLKRLYANLSLRFGEGRRSHSLIVGDAKDDKESSKFAFKLVEIQLGFLYDVLYTKAPIIYSPHGLVYRFISLFSVLSASIAYIIVIDKNAYSETDFYITYALFIGAVFLEIYAFVSLIFSDWTTRWLTKNRSERPNSMCRYIYSAVSYCESRLRRFFFMRKMRWTESIIQHSLVDFCLKSRVTTLFGPDILFKIHFLMELYRKKWTEVDDDLKASIFLQLGKKHERYKQSGFEFNELKKLLDQKWSYVIEKENFYKTIRWSLELEFDHGLLLWHIATDICYECDHKQKDNREASKKLSDYMLYILLMCPTMLPKWIDRSVHVRDTFTEAIGIFHRRQFPVKNREDACKLMLQLHVQCQPLESQRREKSSKSVFLEGCRLGAQLHQLGCPWDKICEVWIEMVTYAASHCEWGTHAQQLRRGGELLTHVCLVMAELGLSDQFAVGRQEGAAETQDVGWGWVKSKMSHGLNDMKI</sequence>
<keyword evidence="2" id="KW-1185">Reference proteome</keyword>
<organism evidence="1 2">
    <name type="scientific">Bauhinia variegata</name>
    <name type="common">Purple orchid tree</name>
    <name type="synonym">Phanera variegata</name>
    <dbReference type="NCBI Taxonomy" id="167791"/>
    <lineage>
        <taxon>Eukaryota</taxon>
        <taxon>Viridiplantae</taxon>
        <taxon>Streptophyta</taxon>
        <taxon>Embryophyta</taxon>
        <taxon>Tracheophyta</taxon>
        <taxon>Spermatophyta</taxon>
        <taxon>Magnoliopsida</taxon>
        <taxon>eudicotyledons</taxon>
        <taxon>Gunneridae</taxon>
        <taxon>Pentapetalae</taxon>
        <taxon>rosids</taxon>
        <taxon>fabids</taxon>
        <taxon>Fabales</taxon>
        <taxon>Fabaceae</taxon>
        <taxon>Cercidoideae</taxon>
        <taxon>Cercideae</taxon>
        <taxon>Bauhiniinae</taxon>
        <taxon>Bauhinia</taxon>
    </lineage>
</organism>
<dbReference type="EMBL" id="CM039427">
    <property type="protein sequence ID" value="KAI4354867.1"/>
    <property type="molecule type" value="Genomic_DNA"/>
</dbReference>
<reference evidence="1 2" key="1">
    <citation type="journal article" date="2022" name="DNA Res.">
        <title>Chromosomal-level genome assembly of the orchid tree Bauhinia variegata (Leguminosae; Cercidoideae) supports the allotetraploid origin hypothesis of Bauhinia.</title>
        <authorList>
            <person name="Zhong Y."/>
            <person name="Chen Y."/>
            <person name="Zheng D."/>
            <person name="Pang J."/>
            <person name="Liu Y."/>
            <person name="Luo S."/>
            <person name="Meng S."/>
            <person name="Qian L."/>
            <person name="Wei D."/>
            <person name="Dai S."/>
            <person name="Zhou R."/>
        </authorList>
    </citation>
    <scope>NUCLEOTIDE SEQUENCE [LARGE SCALE GENOMIC DNA]</scope>
    <source>
        <strain evidence="1">BV-YZ2020</strain>
    </source>
</reference>
<comment type="caution">
    <text evidence="1">The sequence shown here is derived from an EMBL/GenBank/DDBJ whole genome shotgun (WGS) entry which is preliminary data.</text>
</comment>
<accession>A0ACB9Q1I1</accession>
<gene>
    <name evidence="1" type="ORF">L6164_003696</name>
</gene>
<proteinExistence type="predicted"/>
<evidence type="ECO:0000313" key="1">
    <source>
        <dbReference type="EMBL" id="KAI4354867.1"/>
    </source>
</evidence>
<protein>
    <submittedName>
        <fullName evidence="1">Uncharacterized protein</fullName>
    </submittedName>
</protein>
<evidence type="ECO:0000313" key="2">
    <source>
        <dbReference type="Proteomes" id="UP000828941"/>
    </source>
</evidence>
<dbReference type="Proteomes" id="UP000828941">
    <property type="component" value="Chromosome 2"/>
</dbReference>
<name>A0ACB9Q1I1_BAUVA</name>